<evidence type="ECO:0000256" key="5">
    <source>
        <dbReference type="ARBA" id="ARBA00022827"/>
    </source>
</evidence>
<dbReference type="PANTHER" id="PTHR11985">
    <property type="entry name" value="GLYCEROL-3-PHOSPHATE DEHYDROGENASE"/>
    <property type="match status" value="1"/>
</dbReference>
<dbReference type="Gene3D" id="3.50.50.60">
    <property type="entry name" value="FAD/NAD(P)-binding domain"/>
    <property type="match status" value="1"/>
</dbReference>
<dbReference type="PROSITE" id="PS00978">
    <property type="entry name" value="FAD_G3PDH_2"/>
    <property type="match status" value="1"/>
</dbReference>
<dbReference type="SUPFAM" id="SSF54373">
    <property type="entry name" value="FAD-linked reductases, C-terminal domain"/>
    <property type="match status" value="1"/>
</dbReference>
<keyword evidence="6 7" id="KW-0560">Oxidoreductase</keyword>
<evidence type="ECO:0000256" key="6">
    <source>
        <dbReference type="ARBA" id="ARBA00023002"/>
    </source>
</evidence>
<evidence type="ECO:0000256" key="4">
    <source>
        <dbReference type="ARBA" id="ARBA00022798"/>
    </source>
</evidence>
<dbReference type="SUPFAM" id="SSF51905">
    <property type="entry name" value="FAD/NAD(P)-binding domain"/>
    <property type="match status" value="1"/>
</dbReference>
<dbReference type="Pfam" id="PF16901">
    <property type="entry name" value="DAO_C"/>
    <property type="match status" value="1"/>
</dbReference>
<protein>
    <recommendedName>
        <fullName evidence="7">Glycerol-3-phosphate dehydrogenase</fullName>
        <ecNumber evidence="7">1.1.5.3</ecNumber>
    </recommendedName>
</protein>
<organism evidence="10">
    <name type="scientific">uncultured Aureispira sp</name>
    <dbReference type="NCBI Taxonomy" id="1331704"/>
    <lineage>
        <taxon>Bacteria</taxon>
        <taxon>Pseudomonadati</taxon>
        <taxon>Bacteroidota</taxon>
        <taxon>Saprospiria</taxon>
        <taxon>Saprospirales</taxon>
        <taxon>Saprospiraceae</taxon>
        <taxon>Aureispira</taxon>
        <taxon>environmental samples</taxon>
    </lineage>
</organism>
<dbReference type="PROSITE" id="PS00977">
    <property type="entry name" value="FAD_G3PDH_1"/>
    <property type="match status" value="1"/>
</dbReference>
<dbReference type="AlphaFoldDB" id="A0A6S6U7R4"/>
<sequence length="561" mass="63440">MNHQSIIKLMNISTFSATERTTWLSKLESESFDLLVIGGGITGAGIALDAATRGLKVALIEKKDFAWGTSSRSTKLIHGGLRYLKQLEFSLVHEVGVERAIVHSNAPHIVIPEKMLLPIVEEGSLGKTLSSIGLWVYDRLASVEKEERRKMLEKEVVLGLEPLVRPDILLGGGLYYEYRTDDARLTIENMKTAVANGAVCVNYAELTDFIYKENGYVGGAVVRDHLSNKTIKVRARRVVNAAGPWVDTIRNHDKEGVIGKRLHLTKGVHAVVPYEKLPLQQSVYFDVQKDNRMCFAIPRGNVTYIGTTDTFYDTSIDQPNATKADVEYILDATNYMFPSAKLNLSDVESSWAGLRPLIHQDGKSPSELSRRDEIFYSETGLISIAGGKLTGYRKMAERVLNFVSKTMRIKSSSKTQKLKLSGGDFESTEAIQEYIYKVRGEAKQINIKLEQVQTLVYKYGTNTDLIINRAYELYNTIGDTQERLLAAEVWYSVHYEMTNNLCDFLIRRTGRLYFERPSLEHCYPFIADQMAKLLDWSEEQKTEELAAFKLEYEAVMDFKRS</sequence>
<reference evidence="10" key="1">
    <citation type="submission" date="2020-01" db="EMBL/GenBank/DDBJ databases">
        <authorList>
            <person name="Meier V. D."/>
            <person name="Meier V D."/>
        </authorList>
    </citation>
    <scope>NUCLEOTIDE SEQUENCE</scope>
    <source>
        <strain evidence="10">HLG_WM_MAG_10</strain>
    </source>
</reference>
<dbReference type="InterPro" id="IPR038299">
    <property type="entry name" value="DAO_C_sf"/>
</dbReference>
<dbReference type="InterPro" id="IPR031656">
    <property type="entry name" value="DAO_C"/>
</dbReference>
<dbReference type="GO" id="GO:0009331">
    <property type="term" value="C:glycerol-3-phosphate dehydrogenase (FAD) complex"/>
    <property type="evidence" value="ECO:0007669"/>
    <property type="project" value="UniProtKB-UniRule"/>
</dbReference>
<proteinExistence type="inferred from homology"/>
<keyword evidence="3 7" id="KW-0285">Flavoprotein</keyword>
<feature type="domain" description="FAD dependent oxidoreductase" evidence="8">
    <location>
        <begin position="33"/>
        <end position="364"/>
    </location>
</feature>
<evidence type="ECO:0000256" key="1">
    <source>
        <dbReference type="ARBA" id="ARBA00001974"/>
    </source>
</evidence>
<evidence type="ECO:0000313" key="10">
    <source>
        <dbReference type="EMBL" id="CAA6829166.1"/>
    </source>
</evidence>
<dbReference type="PRINTS" id="PR01001">
    <property type="entry name" value="FADG3PDH"/>
</dbReference>
<accession>A0A6S6U7R4</accession>
<dbReference type="GO" id="GO:0006071">
    <property type="term" value="P:glycerol metabolic process"/>
    <property type="evidence" value="ECO:0007669"/>
    <property type="project" value="UniProtKB-KW"/>
</dbReference>
<dbReference type="InterPro" id="IPR000447">
    <property type="entry name" value="G3P_DH_FAD-dep"/>
</dbReference>
<comment type="cofactor">
    <cofactor evidence="1 7">
        <name>FAD</name>
        <dbReference type="ChEBI" id="CHEBI:57692"/>
    </cofactor>
</comment>
<feature type="domain" description="Alpha-glycerophosphate oxidase C-terminal" evidence="9">
    <location>
        <begin position="413"/>
        <end position="541"/>
    </location>
</feature>
<dbReference type="Gene3D" id="3.30.9.10">
    <property type="entry name" value="D-Amino Acid Oxidase, subunit A, domain 2"/>
    <property type="match status" value="1"/>
</dbReference>
<keyword evidence="5" id="KW-0274">FAD</keyword>
<keyword evidence="4" id="KW-0319">Glycerol metabolism</keyword>
<comment type="similarity">
    <text evidence="2 7">Belongs to the FAD-dependent glycerol-3-phosphate dehydrogenase family.</text>
</comment>
<evidence type="ECO:0000256" key="7">
    <source>
        <dbReference type="RuleBase" id="RU361217"/>
    </source>
</evidence>
<dbReference type="Gene3D" id="1.10.8.870">
    <property type="entry name" value="Alpha-glycerophosphate oxidase, cap domain"/>
    <property type="match status" value="1"/>
</dbReference>
<dbReference type="Pfam" id="PF01266">
    <property type="entry name" value="DAO"/>
    <property type="match status" value="1"/>
</dbReference>
<dbReference type="InterPro" id="IPR006076">
    <property type="entry name" value="FAD-dep_OxRdtase"/>
</dbReference>
<evidence type="ECO:0000256" key="2">
    <source>
        <dbReference type="ARBA" id="ARBA00007330"/>
    </source>
</evidence>
<dbReference type="EMBL" id="CACVAQ010000468">
    <property type="protein sequence ID" value="CAA6829166.1"/>
    <property type="molecule type" value="Genomic_DNA"/>
</dbReference>
<evidence type="ECO:0000259" key="8">
    <source>
        <dbReference type="Pfam" id="PF01266"/>
    </source>
</evidence>
<evidence type="ECO:0000259" key="9">
    <source>
        <dbReference type="Pfam" id="PF16901"/>
    </source>
</evidence>
<name>A0A6S6U7R4_9BACT</name>
<dbReference type="GO" id="GO:0046168">
    <property type="term" value="P:glycerol-3-phosphate catabolic process"/>
    <property type="evidence" value="ECO:0007669"/>
    <property type="project" value="TreeGrafter"/>
</dbReference>
<dbReference type="InterPro" id="IPR036188">
    <property type="entry name" value="FAD/NAD-bd_sf"/>
</dbReference>
<dbReference type="GO" id="GO:0004368">
    <property type="term" value="F:glycerol-3-phosphate dehydrogenase (quinone) activity"/>
    <property type="evidence" value="ECO:0007669"/>
    <property type="project" value="UniProtKB-EC"/>
</dbReference>
<dbReference type="PANTHER" id="PTHR11985:SF35">
    <property type="entry name" value="ANAEROBIC GLYCEROL-3-PHOSPHATE DEHYDROGENASE SUBUNIT A"/>
    <property type="match status" value="1"/>
</dbReference>
<gene>
    <name evidence="10" type="ORF">HELGO_WM23807</name>
</gene>
<evidence type="ECO:0000256" key="3">
    <source>
        <dbReference type="ARBA" id="ARBA00022630"/>
    </source>
</evidence>
<dbReference type="EC" id="1.1.5.3" evidence="7"/>
<comment type="catalytic activity">
    <reaction evidence="7">
        <text>a quinone + sn-glycerol 3-phosphate = dihydroxyacetone phosphate + a quinol</text>
        <dbReference type="Rhea" id="RHEA:18977"/>
        <dbReference type="ChEBI" id="CHEBI:24646"/>
        <dbReference type="ChEBI" id="CHEBI:57597"/>
        <dbReference type="ChEBI" id="CHEBI:57642"/>
        <dbReference type="ChEBI" id="CHEBI:132124"/>
        <dbReference type="EC" id="1.1.5.3"/>
    </reaction>
</comment>